<evidence type="ECO:0000256" key="2">
    <source>
        <dbReference type="ARBA" id="ARBA00006739"/>
    </source>
</evidence>
<dbReference type="AlphaFoldDB" id="A0A1I2LIV5"/>
<dbReference type="InterPro" id="IPR050256">
    <property type="entry name" value="Glycosyltransferase_2"/>
</dbReference>
<name>A0A1I2LIV5_9ACTN</name>
<dbReference type="PANTHER" id="PTHR48090:SF1">
    <property type="entry name" value="PROPHAGE BACTOPRENOL GLUCOSYL TRANSFERASE HOMOLOG"/>
    <property type="match status" value="1"/>
</dbReference>
<keyword evidence="3" id="KW-0328">Glycosyltransferase</keyword>
<keyword evidence="6" id="KW-1133">Transmembrane helix</keyword>
<protein>
    <submittedName>
        <fullName evidence="9">Undecaprenyl-phosphate 4-deoxy-4-formamido-L-arabinose transferase</fullName>
    </submittedName>
</protein>
<dbReference type="Gene3D" id="3.90.550.10">
    <property type="entry name" value="Spore Coat Polysaccharide Biosynthesis Protein SpsA, Chain A"/>
    <property type="match status" value="1"/>
</dbReference>
<dbReference type="Pfam" id="PF00535">
    <property type="entry name" value="Glycos_transf_2"/>
    <property type="match status" value="1"/>
</dbReference>
<dbReference type="PANTHER" id="PTHR48090">
    <property type="entry name" value="UNDECAPRENYL-PHOSPHATE 4-DEOXY-4-FORMAMIDO-L-ARABINOSE TRANSFERASE-RELATED"/>
    <property type="match status" value="1"/>
</dbReference>
<comment type="similarity">
    <text evidence="2">Belongs to the glycosyltransferase 2 family.</text>
</comment>
<dbReference type="STRING" id="1798228.SAMN05216574_12642"/>
<keyword evidence="5" id="KW-0812">Transmembrane</keyword>
<dbReference type="SUPFAM" id="SSF53448">
    <property type="entry name" value="Nucleotide-diphospho-sugar transferases"/>
    <property type="match status" value="1"/>
</dbReference>
<dbReference type="Proteomes" id="UP000198589">
    <property type="component" value="Unassembled WGS sequence"/>
</dbReference>
<dbReference type="GO" id="GO:0016757">
    <property type="term" value="F:glycosyltransferase activity"/>
    <property type="evidence" value="ECO:0007669"/>
    <property type="project" value="UniProtKB-KW"/>
</dbReference>
<accession>A0A1I2LIV5</accession>
<dbReference type="EMBL" id="FOND01000026">
    <property type="protein sequence ID" value="SFF77041.1"/>
    <property type="molecule type" value="Genomic_DNA"/>
</dbReference>
<keyword evidence="4 9" id="KW-0808">Transferase</keyword>
<organism evidence="9 10">
    <name type="scientific">Blastococcus tunisiensis</name>
    <dbReference type="NCBI Taxonomy" id="1798228"/>
    <lineage>
        <taxon>Bacteria</taxon>
        <taxon>Bacillati</taxon>
        <taxon>Actinomycetota</taxon>
        <taxon>Actinomycetes</taxon>
        <taxon>Geodermatophilales</taxon>
        <taxon>Geodermatophilaceae</taxon>
        <taxon>Blastococcus</taxon>
    </lineage>
</organism>
<comment type="subcellular location">
    <subcellularLocation>
        <location evidence="1">Membrane</location>
        <topology evidence="1">Multi-pass membrane protein</topology>
    </subcellularLocation>
</comment>
<evidence type="ECO:0000313" key="9">
    <source>
        <dbReference type="EMBL" id="SFF77041.1"/>
    </source>
</evidence>
<evidence type="ECO:0000256" key="1">
    <source>
        <dbReference type="ARBA" id="ARBA00004141"/>
    </source>
</evidence>
<dbReference type="GO" id="GO:0005886">
    <property type="term" value="C:plasma membrane"/>
    <property type="evidence" value="ECO:0007669"/>
    <property type="project" value="TreeGrafter"/>
</dbReference>
<reference evidence="10" key="1">
    <citation type="submission" date="2016-10" db="EMBL/GenBank/DDBJ databases">
        <authorList>
            <person name="Varghese N."/>
            <person name="Submissions S."/>
        </authorList>
    </citation>
    <scope>NUCLEOTIDE SEQUENCE [LARGE SCALE GENOMIC DNA]</scope>
    <source>
        <strain evidence="10">DSM 46838</strain>
    </source>
</reference>
<evidence type="ECO:0000259" key="8">
    <source>
        <dbReference type="Pfam" id="PF00535"/>
    </source>
</evidence>
<dbReference type="InterPro" id="IPR029044">
    <property type="entry name" value="Nucleotide-diphossugar_trans"/>
</dbReference>
<gene>
    <name evidence="9" type="ORF">SAMN05216574_12642</name>
</gene>
<dbReference type="InterPro" id="IPR001173">
    <property type="entry name" value="Glyco_trans_2-like"/>
</dbReference>
<evidence type="ECO:0000256" key="6">
    <source>
        <dbReference type="ARBA" id="ARBA00022989"/>
    </source>
</evidence>
<evidence type="ECO:0000256" key="4">
    <source>
        <dbReference type="ARBA" id="ARBA00022679"/>
    </source>
</evidence>
<sequence>MTGGRDPGARIAVVVPVHGNEATLRPLAERLAAALAGRDWRLRLVIDASPDDSAAVAGTLAAADRRIAVTGLTVNVGQHAALACGLAAEPDADAWVCLDADLQDPPEAVPLLVDRLARGDVGAVFAGRRGRYESRVRRLTGTVHRRVAARLTGLPPDAGAFLAMDAEVRNAVVAAVRHEGAPSVVLAVSRAGRPAVSIPVARDRRPEGRSAWSARSRVRQSARSLVWAVRSGR</sequence>
<evidence type="ECO:0000313" key="10">
    <source>
        <dbReference type="Proteomes" id="UP000198589"/>
    </source>
</evidence>
<evidence type="ECO:0000256" key="5">
    <source>
        <dbReference type="ARBA" id="ARBA00022692"/>
    </source>
</evidence>
<evidence type="ECO:0000256" key="7">
    <source>
        <dbReference type="ARBA" id="ARBA00023136"/>
    </source>
</evidence>
<keyword evidence="10" id="KW-1185">Reference proteome</keyword>
<dbReference type="RefSeq" id="WP_254791146.1">
    <property type="nucleotide sequence ID" value="NZ_FOND01000026.1"/>
</dbReference>
<evidence type="ECO:0000256" key="3">
    <source>
        <dbReference type="ARBA" id="ARBA00022676"/>
    </source>
</evidence>
<proteinExistence type="inferred from homology"/>
<feature type="domain" description="Glycosyltransferase 2-like" evidence="8">
    <location>
        <begin position="13"/>
        <end position="138"/>
    </location>
</feature>
<keyword evidence="7" id="KW-0472">Membrane</keyword>